<keyword evidence="2" id="KW-1185">Reference proteome</keyword>
<dbReference type="EMBL" id="JABEZU010000003">
    <property type="protein sequence ID" value="NOV98215.1"/>
    <property type="molecule type" value="Genomic_DNA"/>
</dbReference>
<dbReference type="RefSeq" id="WP_171784426.1">
    <property type="nucleotide sequence ID" value="NZ_BAAAML010000012.1"/>
</dbReference>
<sequence>MTGISFDTSELRTLSADLAAAPESAAKKVPAILGRGAKNIRDQMRSEAEKSRRYFKLGYTIDYEKVREEGTSFSTEIGPNRARHEQAKLAHVAYFGGVHGGGGTLPDPQGALDAEAPEVMKYLAREAADVF</sequence>
<evidence type="ECO:0008006" key="3">
    <source>
        <dbReference type="Google" id="ProtNLM"/>
    </source>
</evidence>
<gene>
    <name evidence="1" type="ORF">HDG69_002800</name>
</gene>
<evidence type="ECO:0000313" key="1">
    <source>
        <dbReference type="EMBL" id="NOV98215.1"/>
    </source>
</evidence>
<evidence type="ECO:0000313" key="2">
    <source>
        <dbReference type="Proteomes" id="UP000757540"/>
    </source>
</evidence>
<proteinExistence type="predicted"/>
<accession>A0ABX2A5S9</accession>
<comment type="caution">
    <text evidence="1">The sequence shown here is derived from an EMBL/GenBank/DDBJ whole genome shotgun (WGS) entry which is preliminary data.</text>
</comment>
<dbReference type="Proteomes" id="UP000757540">
    <property type="component" value="Unassembled WGS sequence"/>
</dbReference>
<name>A0ABX2A5S9_9MICO</name>
<protein>
    <recommendedName>
        <fullName evidence="3">HK97 gp10 family phage protein</fullName>
    </recommendedName>
</protein>
<organism evidence="1 2">
    <name type="scientific">Isoptericola halotolerans</name>
    <dbReference type="NCBI Taxonomy" id="300560"/>
    <lineage>
        <taxon>Bacteria</taxon>
        <taxon>Bacillati</taxon>
        <taxon>Actinomycetota</taxon>
        <taxon>Actinomycetes</taxon>
        <taxon>Micrococcales</taxon>
        <taxon>Promicromonosporaceae</taxon>
        <taxon>Isoptericola</taxon>
    </lineage>
</organism>
<reference evidence="1 2" key="1">
    <citation type="submission" date="2020-05" db="EMBL/GenBank/DDBJ databases">
        <title>Genomic Encyclopedia of Type Strains, Phase III (KMG-III): the genomes of soil and plant-associated and newly described type strains.</title>
        <authorList>
            <person name="Whitman W."/>
        </authorList>
    </citation>
    <scope>NUCLEOTIDE SEQUENCE [LARGE SCALE GENOMIC DNA]</scope>
    <source>
        <strain evidence="1 2">KCTC 19046</strain>
    </source>
</reference>